<comment type="caution">
    <text evidence="15">The sequence shown here is derived from an EMBL/GenBank/DDBJ whole genome shotgun (WGS) entry which is preliminary data.</text>
</comment>
<keyword evidence="7" id="KW-0735">Signal-anchor</keyword>
<comment type="subcellular location">
    <subcellularLocation>
        <location evidence="1">Golgi apparatus membrane</location>
        <topology evidence="1">Single-pass type II membrane protein</topology>
    </subcellularLocation>
    <subcellularLocation>
        <location evidence="12">Golgi apparatus</location>
        <location evidence="12">Golgi stack membrane</location>
        <topology evidence="12">Single-pass type II membrane protein</topology>
    </subcellularLocation>
</comment>
<feature type="transmembrane region" description="Helical" evidence="12">
    <location>
        <begin position="21"/>
        <end position="47"/>
    </location>
</feature>
<keyword evidence="9 12" id="KW-0333">Golgi apparatus</keyword>
<keyword evidence="16" id="KW-1185">Reference proteome</keyword>
<dbReference type="EMBL" id="CAJHNH020001358">
    <property type="protein sequence ID" value="CAG5122762.1"/>
    <property type="molecule type" value="Genomic_DNA"/>
</dbReference>
<evidence type="ECO:0000256" key="1">
    <source>
        <dbReference type="ARBA" id="ARBA00004323"/>
    </source>
</evidence>
<dbReference type="GO" id="GO:0032580">
    <property type="term" value="C:Golgi cisterna membrane"/>
    <property type="evidence" value="ECO:0007669"/>
    <property type="project" value="UniProtKB-SubCell"/>
</dbReference>
<evidence type="ECO:0000256" key="2">
    <source>
        <dbReference type="ARBA" id="ARBA00004922"/>
    </source>
</evidence>
<reference evidence="15" key="1">
    <citation type="submission" date="2021-04" db="EMBL/GenBank/DDBJ databases">
        <authorList>
            <consortium name="Molecular Ecology Group"/>
        </authorList>
    </citation>
    <scope>NUCLEOTIDE SEQUENCE</scope>
</reference>
<dbReference type="OrthoDB" id="427096at2759"/>
<name>A0A8S3Z6C7_9EUPU</name>
<evidence type="ECO:0000259" key="14">
    <source>
        <dbReference type="Pfam" id="PF17039"/>
    </source>
</evidence>
<dbReference type="Pfam" id="PF17039">
    <property type="entry name" value="Glyco_tran_10_N"/>
    <property type="match status" value="1"/>
</dbReference>
<keyword evidence="11" id="KW-0325">Glycoprotein</keyword>
<keyword evidence="4 12" id="KW-0328">Glycosyltransferase</keyword>
<accession>A0A8S3Z6C7</accession>
<keyword evidence="10 12" id="KW-0472">Membrane</keyword>
<evidence type="ECO:0000256" key="5">
    <source>
        <dbReference type="ARBA" id="ARBA00022679"/>
    </source>
</evidence>
<evidence type="ECO:0000256" key="12">
    <source>
        <dbReference type="RuleBase" id="RU003832"/>
    </source>
</evidence>
<dbReference type="PANTHER" id="PTHR48438">
    <property type="entry name" value="ALPHA-(1,3)-FUCOSYLTRANSFERASE C-RELATED"/>
    <property type="match status" value="1"/>
</dbReference>
<dbReference type="Gene3D" id="3.40.50.11660">
    <property type="entry name" value="Glycosyl transferase family 10, C-terminal domain"/>
    <property type="match status" value="1"/>
</dbReference>
<evidence type="ECO:0000256" key="3">
    <source>
        <dbReference type="ARBA" id="ARBA00008919"/>
    </source>
</evidence>
<sequence length="459" mass="52665">MHLRRSFSCMKLPNCRHIRPRLWFVLIGIVLAFFIINVLLNVLPLWVGSKHGVDSSPVNLVWLLPGLNPVSQPTTGPSHSGTSVSTMNLEAQYRSVMVSPDCRPPHMIWDTNLRHTDRIVEQLNYIPKRRRLFSSAHILVFEKGGGEEIPAGNTLFKNNRCLVDNCNITLDPKTDQHVDALVTSISISGYLLHKRRQEDVYVFYQLESPRSFVSSERMSGFNWTATYRHDSTIVTPYEKWVPFENNTNAGYFEGIDAFPESRPTISKNYADGKSKMAAALISNCMGKRMVVIHELTKYIRLDCLEMISRDYKFYLAFENANCVDYITEKFFKNALSRNVVPVVFGAPSSDYVRSAPPYSYIHVDNFPTVRHLASYLQELDVNDDMYNVYFKWKGTGSFINTKFWCRLCAMVNDLDKPYLIDKYTGCILLKWVGNLRCANYESIVNINGPSAPLYFFLNK</sequence>
<proteinExistence type="inferred from homology"/>
<evidence type="ECO:0000313" key="16">
    <source>
        <dbReference type="Proteomes" id="UP000678393"/>
    </source>
</evidence>
<evidence type="ECO:0000256" key="8">
    <source>
        <dbReference type="ARBA" id="ARBA00022989"/>
    </source>
</evidence>
<organism evidence="15 16">
    <name type="scientific">Candidula unifasciata</name>
    <dbReference type="NCBI Taxonomy" id="100452"/>
    <lineage>
        <taxon>Eukaryota</taxon>
        <taxon>Metazoa</taxon>
        <taxon>Spiralia</taxon>
        <taxon>Lophotrochozoa</taxon>
        <taxon>Mollusca</taxon>
        <taxon>Gastropoda</taxon>
        <taxon>Heterobranchia</taxon>
        <taxon>Euthyneura</taxon>
        <taxon>Panpulmonata</taxon>
        <taxon>Eupulmonata</taxon>
        <taxon>Stylommatophora</taxon>
        <taxon>Helicina</taxon>
        <taxon>Helicoidea</taxon>
        <taxon>Geomitridae</taxon>
        <taxon>Candidula</taxon>
    </lineage>
</organism>
<evidence type="ECO:0000313" key="15">
    <source>
        <dbReference type="EMBL" id="CAG5122762.1"/>
    </source>
</evidence>
<dbReference type="InterPro" id="IPR055270">
    <property type="entry name" value="Glyco_tran_10_C"/>
</dbReference>
<evidence type="ECO:0000256" key="4">
    <source>
        <dbReference type="ARBA" id="ARBA00022676"/>
    </source>
</evidence>
<dbReference type="GO" id="GO:0000139">
    <property type="term" value="C:Golgi membrane"/>
    <property type="evidence" value="ECO:0007669"/>
    <property type="project" value="UniProtKB-SubCell"/>
</dbReference>
<gene>
    <name evidence="15" type="ORF">CUNI_LOCUS8320</name>
</gene>
<keyword evidence="5 12" id="KW-0808">Transferase</keyword>
<evidence type="ECO:0000259" key="13">
    <source>
        <dbReference type="Pfam" id="PF00852"/>
    </source>
</evidence>
<dbReference type="Proteomes" id="UP000678393">
    <property type="component" value="Unassembled WGS sequence"/>
</dbReference>
<dbReference type="AlphaFoldDB" id="A0A8S3Z6C7"/>
<dbReference type="Pfam" id="PF00852">
    <property type="entry name" value="Glyco_transf_10"/>
    <property type="match status" value="1"/>
</dbReference>
<evidence type="ECO:0000256" key="10">
    <source>
        <dbReference type="ARBA" id="ARBA00023136"/>
    </source>
</evidence>
<dbReference type="PANTHER" id="PTHR48438:SF1">
    <property type="entry name" value="ALPHA-(1,3)-FUCOSYLTRANSFERASE C-RELATED"/>
    <property type="match status" value="1"/>
</dbReference>
<evidence type="ECO:0000256" key="11">
    <source>
        <dbReference type="ARBA" id="ARBA00023180"/>
    </source>
</evidence>
<keyword evidence="6 12" id="KW-0812">Transmembrane</keyword>
<evidence type="ECO:0000256" key="6">
    <source>
        <dbReference type="ARBA" id="ARBA00022692"/>
    </source>
</evidence>
<evidence type="ECO:0000256" key="7">
    <source>
        <dbReference type="ARBA" id="ARBA00022968"/>
    </source>
</evidence>
<feature type="domain" description="Fucosyltransferase N-terminal" evidence="14">
    <location>
        <begin position="137"/>
        <end position="237"/>
    </location>
</feature>
<dbReference type="InterPro" id="IPR031481">
    <property type="entry name" value="Glyco_tran_10_N"/>
</dbReference>
<dbReference type="GO" id="GO:0008417">
    <property type="term" value="F:fucosyltransferase activity"/>
    <property type="evidence" value="ECO:0007669"/>
    <property type="project" value="InterPro"/>
</dbReference>
<evidence type="ECO:0000256" key="9">
    <source>
        <dbReference type="ARBA" id="ARBA00023034"/>
    </source>
</evidence>
<feature type="domain" description="Fucosyltransferase C-terminal" evidence="13">
    <location>
        <begin position="272"/>
        <end position="416"/>
    </location>
</feature>
<comment type="similarity">
    <text evidence="3 12">Belongs to the glycosyltransferase 10 family.</text>
</comment>
<dbReference type="InterPro" id="IPR001503">
    <property type="entry name" value="Glyco_trans_10"/>
</dbReference>
<comment type="pathway">
    <text evidence="2">Protein modification; protein glycosylation.</text>
</comment>
<protein>
    <recommendedName>
        <fullName evidence="12">Fucosyltransferase</fullName>
        <ecNumber evidence="12">2.4.1.-</ecNumber>
    </recommendedName>
</protein>
<keyword evidence="8 12" id="KW-1133">Transmembrane helix</keyword>
<dbReference type="EC" id="2.4.1.-" evidence="12"/>
<dbReference type="InterPro" id="IPR038577">
    <property type="entry name" value="GT10-like_C_sf"/>
</dbReference>
<dbReference type="SUPFAM" id="SSF53756">
    <property type="entry name" value="UDP-Glycosyltransferase/glycogen phosphorylase"/>
    <property type="match status" value="1"/>
</dbReference>